<evidence type="ECO:0000313" key="2">
    <source>
        <dbReference type="Proteomes" id="UP000515121"/>
    </source>
</evidence>
<dbReference type="Proteomes" id="UP000515121">
    <property type="component" value="Unplaced"/>
</dbReference>
<dbReference type="GO" id="GO:0005776">
    <property type="term" value="C:autophagosome"/>
    <property type="evidence" value="ECO:0007669"/>
    <property type="project" value="TreeGrafter"/>
</dbReference>
<evidence type="ECO:0000256" key="1">
    <source>
        <dbReference type="SAM" id="MobiDB-lite"/>
    </source>
</evidence>
<dbReference type="RefSeq" id="XP_022724741.1">
    <property type="nucleotide sequence ID" value="XM_022869006.1"/>
</dbReference>
<evidence type="ECO:0000313" key="4">
    <source>
        <dbReference type="RefSeq" id="XP_022724741.1"/>
    </source>
</evidence>
<dbReference type="AlphaFoldDB" id="A0A6P5X8K2"/>
<name>A0A6P5X8K2_DURZI</name>
<dbReference type="InterPro" id="IPR053273">
    <property type="entry name" value="CST_Regulator"/>
</dbReference>
<organism evidence="2 3">
    <name type="scientific">Durio zibethinus</name>
    <name type="common">Durian</name>
    <dbReference type="NCBI Taxonomy" id="66656"/>
    <lineage>
        <taxon>Eukaryota</taxon>
        <taxon>Viridiplantae</taxon>
        <taxon>Streptophyta</taxon>
        <taxon>Embryophyta</taxon>
        <taxon>Tracheophyta</taxon>
        <taxon>Spermatophyta</taxon>
        <taxon>Magnoliopsida</taxon>
        <taxon>eudicotyledons</taxon>
        <taxon>Gunneridae</taxon>
        <taxon>Pentapetalae</taxon>
        <taxon>rosids</taxon>
        <taxon>malvids</taxon>
        <taxon>Malvales</taxon>
        <taxon>Malvaceae</taxon>
        <taxon>Helicteroideae</taxon>
        <taxon>Durio</taxon>
    </lineage>
</organism>
<dbReference type="PANTHER" id="PTHR34659">
    <property type="entry name" value="BNAA05G11610D PROTEIN"/>
    <property type="match status" value="1"/>
</dbReference>
<accession>A0A6P5X8K2</accession>
<sequence>MDSKSKGIAWVGNIYKKFESMCMEVDDMVCQLQTVGANVKQLCTELVQEVLPSSPTNSVEEINLSLVQNVGVTGYEDSNVSVDEDHSKKELINSSSVESKQLCTELMQEMLPSSPTNSVEEINLSLVQNAGFTAYEDSNISVDEDHSQKELINSPSVGCKQFCAELMQEELPSSPTNSVEEINLSLVQNAGVTAYEDSNISVDEDHSQKELINSSSVESKQFWTELMQEELPSSPTNLVEEINSSLVQNAGLTAYKDSNISVDGNHYQKELINSSSVKSIENVYFGLSLEQSTEDESALADCSGIIPSDSVMLAQACKNELQYIDSTLADTSLELMEEASDKSVSEMELEAVLVPSFDEVKLEESCIIVYSNELHSLSNEAGEHRSYMEQKKFREAFSSKSRLAKRINEQHAESTKEKGNGVGPSIQTNKSESQDMEFCESDWEII</sequence>
<protein>
    <submittedName>
        <fullName evidence="3 4">Uncharacterized protein LOC111281286 isoform X1</fullName>
    </submittedName>
</protein>
<evidence type="ECO:0000313" key="3">
    <source>
        <dbReference type="RefSeq" id="XP_022724740.1"/>
    </source>
</evidence>
<dbReference type="KEGG" id="dzi:111281286"/>
<dbReference type="RefSeq" id="XP_022724740.1">
    <property type="nucleotide sequence ID" value="XM_022869005.1"/>
</dbReference>
<feature type="compositionally biased region" description="Basic and acidic residues" evidence="1">
    <location>
        <begin position="407"/>
        <end position="419"/>
    </location>
</feature>
<dbReference type="GeneID" id="111281286"/>
<feature type="region of interest" description="Disordered" evidence="1">
    <location>
        <begin position="407"/>
        <end position="446"/>
    </location>
</feature>
<dbReference type="GO" id="GO:0006950">
    <property type="term" value="P:response to stress"/>
    <property type="evidence" value="ECO:0007669"/>
    <property type="project" value="TreeGrafter"/>
</dbReference>
<feature type="compositionally biased region" description="Acidic residues" evidence="1">
    <location>
        <begin position="434"/>
        <end position="446"/>
    </location>
</feature>
<dbReference type="OrthoDB" id="778244at2759"/>
<keyword evidence="2" id="KW-1185">Reference proteome</keyword>
<dbReference type="GO" id="GO:0061908">
    <property type="term" value="C:phagophore"/>
    <property type="evidence" value="ECO:0007669"/>
    <property type="project" value="TreeGrafter"/>
</dbReference>
<proteinExistence type="predicted"/>
<reference evidence="3 4" key="1">
    <citation type="submission" date="2025-04" db="UniProtKB">
        <authorList>
            <consortium name="RefSeq"/>
        </authorList>
    </citation>
    <scope>IDENTIFICATION</scope>
    <source>
        <tissue evidence="3 4">Fruit stalk</tissue>
    </source>
</reference>
<gene>
    <name evidence="3 4" type="primary">LOC111281286</name>
</gene>
<dbReference type="PANTHER" id="PTHR34659:SF5">
    <property type="match status" value="1"/>
</dbReference>